<reference evidence="1 2" key="1">
    <citation type="submission" date="2020-10" db="EMBL/GenBank/DDBJ databases">
        <title>The Coptis chinensis genome and diversification of protoberbering-type alkaloids.</title>
        <authorList>
            <person name="Wang B."/>
            <person name="Shu S."/>
            <person name="Song C."/>
            <person name="Liu Y."/>
        </authorList>
    </citation>
    <scope>NUCLEOTIDE SEQUENCE [LARGE SCALE GENOMIC DNA]</scope>
    <source>
        <strain evidence="1">HL-2020</strain>
        <tissue evidence="1">Leaf</tissue>
    </source>
</reference>
<dbReference type="PANTHER" id="PTHR33116">
    <property type="entry name" value="REVERSE TRANSCRIPTASE ZINC-BINDING DOMAIN-CONTAINING PROTEIN-RELATED-RELATED"/>
    <property type="match status" value="1"/>
</dbReference>
<dbReference type="EMBL" id="JADFTS010000004">
    <property type="protein sequence ID" value="KAF9612115.1"/>
    <property type="molecule type" value="Genomic_DNA"/>
</dbReference>
<keyword evidence="2" id="KW-1185">Reference proteome</keyword>
<proteinExistence type="predicted"/>
<dbReference type="Proteomes" id="UP000631114">
    <property type="component" value="Unassembled WGS sequence"/>
</dbReference>
<comment type="caution">
    <text evidence="1">The sequence shown here is derived from an EMBL/GenBank/DDBJ whole genome shotgun (WGS) entry which is preliminary data.</text>
</comment>
<evidence type="ECO:0000313" key="2">
    <source>
        <dbReference type="Proteomes" id="UP000631114"/>
    </source>
</evidence>
<dbReference type="OrthoDB" id="1929473at2759"/>
<accession>A0A835LYE0</accession>
<dbReference type="AlphaFoldDB" id="A0A835LYE0"/>
<evidence type="ECO:0000313" key="1">
    <source>
        <dbReference type="EMBL" id="KAF9612115.1"/>
    </source>
</evidence>
<gene>
    <name evidence="1" type="ORF">IFM89_038183</name>
</gene>
<protein>
    <submittedName>
        <fullName evidence="1">Uncharacterized protein</fullName>
    </submittedName>
</protein>
<organism evidence="1 2">
    <name type="scientific">Coptis chinensis</name>
    <dbReference type="NCBI Taxonomy" id="261450"/>
    <lineage>
        <taxon>Eukaryota</taxon>
        <taxon>Viridiplantae</taxon>
        <taxon>Streptophyta</taxon>
        <taxon>Embryophyta</taxon>
        <taxon>Tracheophyta</taxon>
        <taxon>Spermatophyta</taxon>
        <taxon>Magnoliopsida</taxon>
        <taxon>Ranunculales</taxon>
        <taxon>Ranunculaceae</taxon>
        <taxon>Coptidoideae</taxon>
        <taxon>Coptis</taxon>
    </lineage>
</organism>
<name>A0A835LYE0_9MAGN</name>
<sequence>MISFQGRIIFINLVLNNIPVIKEAEKTIRNLLWTRDPSQSRATIVSWDKVCKPLREGGLGIRRLKDINSSMIMKMARRILTKEDDFSTFLKLKYFNRDGDIIQYYKASSIWSGIRATLQEGKDKSHWVIGNGNKVDLIRGNWLGTTSLQAASSEPLHFSA</sequence>
<dbReference type="PANTHER" id="PTHR33116:SF80">
    <property type="entry name" value="REVERSE TRANSCRIPTASE ZINC-BINDING DOMAIN-CONTAINING PROTEIN"/>
    <property type="match status" value="1"/>
</dbReference>